<evidence type="ECO:0008006" key="3">
    <source>
        <dbReference type="Google" id="ProtNLM"/>
    </source>
</evidence>
<keyword evidence="2" id="KW-1185">Reference proteome</keyword>
<proteinExistence type="predicted"/>
<name>A0ABP5UU82_9ACTN</name>
<protein>
    <recommendedName>
        <fullName evidence="3">Primase C-terminal 1 domain-containing protein</fullName>
    </recommendedName>
</protein>
<sequence length="110" mass="11830">MGEPIVGRVPDELLRLMLPQPKPSPARPVRLPGRRRSAVLTGLVRFVLEAPDGELNNRLYWAACRAFETDVDADAVAAALVEAAVTVGHPEAAAARTVASARNAPARKRR</sequence>
<comment type="caution">
    <text evidence="1">The sequence shown here is derived from an EMBL/GenBank/DDBJ whole genome shotgun (WGS) entry which is preliminary data.</text>
</comment>
<organism evidence="1 2">
    <name type="scientific">Streptomyces glaucosporus</name>
    <dbReference type="NCBI Taxonomy" id="284044"/>
    <lineage>
        <taxon>Bacteria</taxon>
        <taxon>Bacillati</taxon>
        <taxon>Actinomycetota</taxon>
        <taxon>Actinomycetes</taxon>
        <taxon>Kitasatosporales</taxon>
        <taxon>Streptomycetaceae</taxon>
        <taxon>Streptomyces</taxon>
    </lineage>
</organism>
<dbReference type="Proteomes" id="UP001500058">
    <property type="component" value="Unassembled WGS sequence"/>
</dbReference>
<gene>
    <name evidence="1" type="ORF">GCM10010420_07400</name>
</gene>
<dbReference type="EMBL" id="BAAATJ010000002">
    <property type="protein sequence ID" value="GAA2387005.1"/>
    <property type="molecule type" value="Genomic_DNA"/>
</dbReference>
<evidence type="ECO:0000313" key="2">
    <source>
        <dbReference type="Proteomes" id="UP001500058"/>
    </source>
</evidence>
<reference evidence="2" key="1">
    <citation type="journal article" date="2019" name="Int. J. Syst. Evol. Microbiol.">
        <title>The Global Catalogue of Microorganisms (GCM) 10K type strain sequencing project: providing services to taxonomists for standard genome sequencing and annotation.</title>
        <authorList>
            <consortium name="The Broad Institute Genomics Platform"/>
            <consortium name="The Broad Institute Genome Sequencing Center for Infectious Disease"/>
            <person name="Wu L."/>
            <person name="Ma J."/>
        </authorList>
    </citation>
    <scope>NUCLEOTIDE SEQUENCE [LARGE SCALE GENOMIC DNA]</scope>
    <source>
        <strain evidence="2">JCM 6921</strain>
    </source>
</reference>
<evidence type="ECO:0000313" key="1">
    <source>
        <dbReference type="EMBL" id="GAA2387005.1"/>
    </source>
</evidence>
<accession>A0ABP5UU82</accession>